<organism evidence="3 4">
    <name type="scientific">Dunaliella salina</name>
    <name type="common">Green alga</name>
    <name type="synonym">Protococcus salinus</name>
    <dbReference type="NCBI Taxonomy" id="3046"/>
    <lineage>
        <taxon>Eukaryota</taxon>
        <taxon>Viridiplantae</taxon>
        <taxon>Chlorophyta</taxon>
        <taxon>core chlorophytes</taxon>
        <taxon>Chlorophyceae</taxon>
        <taxon>CS clade</taxon>
        <taxon>Chlamydomonadales</taxon>
        <taxon>Dunaliellaceae</taxon>
        <taxon>Dunaliella</taxon>
    </lineage>
</organism>
<feature type="compositionally biased region" description="Low complexity" evidence="1">
    <location>
        <begin position="1"/>
        <end position="18"/>
    </location>
</feature>
<comment type="caution">
    <text evidence="3">The sequence shown here is derived from an EMBL/GenBank/DDBJ whole genome shotgun (WGS) entry which is preliminary data.</text>
</comment>
<name>A0ABQ7GQ22_DUNSA</name>
<keyword evidence="4" id="KW-1185">Reference proteome</keyword>
<keyword evidence="2" id="KW-0812">Transmembrane</keyword>
<evidence type="ECO:0000256" key="1">
    <source>
        <dbReference type="SAM" id="MobiDB-lite"/>
    </source>
</evidence>
<accession>A0ABQ7GQ22</accession>
<feature type="region of interest" description="Disordered" evidence="1">
    <location>
        <begin position="1"/>
        <end position="40"/>
    </location>
</feature>
<proteinExistence type="predicted"/>
<reference evidence="3" key="1">
    <citation type="submission" date="2017-08" db="EMBL/GenBank/DDBJ databases">
        <authorList>
            <person name="Polle J.E."/>
            <person name="Barry K."/>
            <person name="Cushman J."/>
            <person name="Schmutz J."/>
            <person name="Tran D."/>
            <person name="Hathwaick L.T."/>
            <person name="Yim W.C."/>
            <person name="Jenkins J."/>
            <person name="Mckie-Krisberg Z.M."/>
            <person name="Prochnik S."/>
            <person name="Lindquist E."/>
            <person name="Dockter R.B."/>
            <person name="Adam C."/>
            <person name="Molina H."/>
            <person name="Bunkerborg J."/>
            <person name="Jin E."/>
            <person name="Buchheim M."/>
            <person name="Magnuson J."/>
        </authorList>
    </citation>
    <scope>NUCLEOTIDE SEQUENCE</scope>
    <source>
        <strain evidence="3">CCAP 19/18</strain>
    </source>
</reference>
<keyword evidence="2" id="KW-1133">Transmembrane helix</keyword>
<evidence type="ECO:0000256" key="2">
    <source>
        <dbReference type="SAM" id="Phobius"/>
    </source>
</evidence>
<dbReference type="Proteomes" id="UP000815325">
    <property type="component" value="Unassembled WGS sequence"/>
</dbReference>
<evidence type="ECO:0000313" key="4">
    <source>
        <dbReference type="Proteomes" id="UP000815325"/>
    </source>
</evidence>
<dbReference type="EMBL" id="MU069646">
    <property type="protein sequence ID" value="KAF5836709.1"/>
    <property type="molecule type" value="Genomic_DNA"/>
</dbReference>
<keyword evidence="2" id="KW-0472">Membrane</keyword>
<feature type="transmembrane region" description="Helical" evidence="2">
    <location>
        <begin position="56"/>
        <end position="76"/>
    </location>
</feature>
<protein>
    <submittedName>
        <fullName evidence="3">Uncharacterized protein</fullName>
    </submittedName>
</protein>
<feature type="compositionally biased region" description="Basic residues" evidence="1">
    <location>
        <begin position="24"/>
        <end position="36"/>
    </location>
</feature>
<sequence length="127" mass="14413">MISLAHRASSGSVAARSRCQGKSARTHQLRAPRHTQRPVQPARAIELDFSDPDTQLAVAGVMLGLFAGIGAPLWYINRTERDEERLEELRAMNRANYSQTGEYMTEEEIAAIRKPKWTDRREFVDDD</sequence>
<gene>
    <name evidence="3" type="ORF">DUNSADRAFT_5536</name>
</gene>
<evidence type="ECO:0000313" key="3">
    <source>
        <dbReference type="EMBL" id="KAF5836709.1"/>
    </source>
</evidence>